<comment type="caution">
    <text evidence="1">The sequence shown here is derived from an EMBL/GenBank/DDBJ whole genome shotgun (WGS) entry which is preliminary data.</text>
</comment>
<name>A0A371I1W5_MUCPR</name>
<evidence type="ECO:0000313" key="2">
    <source>
        <dbReference type="Proteomes" id="UP000257109"/>
    </source>
</evidence>
<sequence length="167" mass="19120">MKSSQLRSDASRPNEADSVMSTLSLAINMPTPVEPTSKADSNQLRVRVYLDVDLKSDTDSHLELDPSQHQKIDRIHFSRFKHSLPNLRQRLLNPQLARDECSVIIVVLMTRKRNSSSLHPFDPEIEKTLNRIKKSKNMRVGHSNDSFSSTPEIENFEIKPDFLDNPL</sequence>
<dbReference type="EMBL" id="QJKJ01001145">
    <property type="protein sequence ID" value="RDY09013.1"/>
    <property type="molecule type" value="Genomic_DNA"/>
</dbReference>
<feature type="non-terminal residue" evidence="1">
    <location>
        <position position="1"/>
    </location>
</feature>
<reference evidence="1" key="1">
    <citation type="submission" date="2018-05" db="EMBL/GenBank/DDBJ databases">
        <title>Draft genome of Mucuna pruriens seed.</title>
        <authorList>
            <person name="Nnadi N.E."/>
            <person name="Vos R."/>
            <person name="Hasami M.H."/>
            <person name="Devisetty U.K."/>
            <person name="Aguiy J.C."/>
        </authorList>
    </citation>
    <scope>NUCLEOTIDE SEQUENCE [LARGE SCALE GENOMIC DNA]</scope>
    <source>
        <strain evidence="1">JCA_2017</strain>
    </source>
</reference>
<keyword evidence="2" id="KW-1185">Reference proteome</keyword>
<organism evidence="1 2">
    <name type="scientific">Mucuna pruriens</name>
    <name type="common">Velvet bean</name>
    <name type="synonym">Dolichos pruriens</name>
    <dbReference type="NCBI Taxonomy" id="157652"/>
    <lineage>
        <taxon>Eukaryota</taxon>
        <taxon>Viridiplantae</taxon>
        <taxon>Streptophyta</taxon>
        <taxon>Embryophyta</taxon>
        <taxon>Tracheophyta</taxon>
        <taxon>Spermatophyta</taxon>
        <taxon>Magnoliopsida</taxon>
        <taxon>eudicotyledons</taxon>
        <taxon>Gunneridae</taxon>
        <taxon>Pentapetalae</taxon>
        <taxon>rosids</taxon>
        <taxon>fabids</taxon>
        <taxon>Fabales</taxon>
        <taxon>Fabaceae</taxon>
        <taxon>Papilionoideae</taxon>
        <taxon>50 kb inversion clade</taxon>
        <taxon>NPAAA clade</taxon>
        <taxon>indigoferoid/millettioid clade</taxon>
        <taxon>Phaseoleae</taxon>
        <taxon>Mucuna</taxon>
    </lineage>
</organism>
<protein>
    <submittedName>
        <fullName evidence="1">Uncharacterized protein</fullName>
    </submittedName>
</protein>
<proteinExistence type="predicted"/>
<accession>A0A371I1W5</accession>
<gene>
    <name evidence="1" type="ORF">CR513_06688</name>
</gene>
<dbReference type="Proteomes" id="UP000257109">
    <property type="component" value="Unassembled WGS sequence"/>
</dbReference>
<dbReference type="AlphaFoldDB" id="A0A371I1W5"/>
<evidence type="ECO:0000313" key="1">
    <source>
        <dbReference type="EMBL" id="RDY09013.1"/>
    </source>
</evidence>